<evidence type="ECO:0000313" key="1">
    <source>
        <dbReference type="EMBL" id="RMU65518.1"/>
    </source>
</evidence>
<comment type="caution">
    <text evidence="1">The sequence shown here is derived from an EMBL/GenBank/DDBJ whole genome shotgun (WGS) entry which is preliminary data.</text>
</comment>
<gene>
    <name evidence="1" type="ORF">ALP29_200625</name>
</gene>
<accession>A0A3M5W5Z0</accession>
<dbReference type="Proteomes" id="UP000280395">
    <property type="component" value="Unassembled WGS sequence"/>
</dbReference>
<reference evidence="1 2" key="1">
    <citation type="submission" date="2018-08" db="EMBL/GenBank/DDBJ databases">
        <title>Recombination of ecologically and evolutionarily significant loci maintains genetic cohesion in the Pseudomonas syringae species complex.</title>
        <authorList>
            <person name="Dillon M."/>
            <person name="Thakur S."/>
            <person name="Almeida R.N.D."/>
            <person name="Weir B.S."/>
            <person name="Guttman D.S."/>
        </authorList>
    </citation>
    <scope>NUCLEOTIDE SEQUENCE [LARGE SCALE GENOMIC DNA]</scope>
    <source>
        <strain evidence="1 2">ICMP 14479</strain>
    </source>
</reference>
<organism evidence="1 2">
    <name type="scientific">Pseudomonas syringae pv. avii</name>
    <dbReference type="NCBI Taxonomy" id="663959"/>
    <lineage>
        <taxon>Bacteria</taxon>
        <taxon>Pseudomonadati</taxon>
        <taxon>Pseudomonadota</taxon>
        <taxon>Gammaproteobacteria</taxon>
        <taxon>Pseudomonadales</taxon>
        <taxon>Pseudomonadaceae</taxon>
        <taxon>Pseudomonas</taxon>
        <taxon>Pseudomonas syringae</taxon>
    </lineage>
</organism>
<dbReference type="EMBL" id="RBUA01000142">
    <property type="protein sequence ID" value="RMU65518.1"/>
    <property type="molecule type" value="Genomic_DNA"/>
</dbReference>
<evidence type="ECO:0000313" key="2">
    <source>
        <dbReference type="Proteomes" id="UP000280395"/>
    </source>
</evidence>
<proteinExistence type="predicted"/>
<sequence>MSANRDVLCGSGFQCPQDARRVAGVKATGDIGAGYDVEHRGIVAHAPGAEAFTQVAI</sequence>
<protein>
    <submittedName>
        <fullName evidence="1">Uncharacterized protein</fullName>
    </submittedName>
</protein>
<name>A0A3M5W5Z0_PSESX</name>
<dbReference type="AlphaFoldDB" id="A0A3M5W5Z0"/>